<name>A0A0W8ENH9_9ZZZZ</name>
<protein>
    <recommendedName>
        <fullName evidence="2">PEGA domain-containing protein</fullName>
    </recommendedName>
</protein>
<feature type="domain" description="PEGA" evidence="2">
    <location>
        <begin position="972"/>
        <end position="1023"/>
    </location>
</feature>
<dbReference type="InterPro" id="IPR013229">
    <property type="entry name" value="PEGA"/>
</dbReference>
<dbReference type="AlphaFoldDB" id="A0A0W8ENH9"/>
<feature type="compositionally biased region" description="Low complexity" evidence="1">
    <location>
        <begin position="320"/>
        <end position="332"/>
    </location>
</feature>
<feature type="domain" description="PEGA" evidence="2">
    <location>
        <begin position="247"/>
        <end position="313"/>
    </location>
</feature>
<dbReference type="Pfam" id="PF08308">
    <property type="entry name" value="PEGA"/>
    <property type="match status" value="4"/>
</dbReference>
<feature type="domain" description="PEGA" evidence="2">
    <location>
        <begin position="732"/>
        <end position="795"/>
    </location>
</feature>
<comment type="caution">
    <text evidence="3">The sequence shown here is derived from an EMBL/GenBank/DDBJ whole genome shotgun (WGS) entry which is preliminary data.</text>
</comment>
<proteinExistence type="predicted"/>
<dbReference type="PANTHER" id="PTHR36194">
    <property type="entry name" value="S-LAYER-LIKE PROTEIN"/>
    <property type="match status" value="1"/>
</dbReference>
<reference evidence="3" key="1">
    <citation type="journal article" date="2015" name="Proc. Natl. Acad. Sci. U.S.A.">
        <title>Networks of energetic and metabolic interactions define dynamics in microbial communities.</title>
        <authorList>
            <person name="Embree M."/>
            <person name="Liu J.K."/>
            <person name="Al-Bassam M.M."/>
            <person name="Zengler K."/>
        </authorList>
    </citation>
    <scope>NUCLEOTIDE SEQUENCE</scope>
</reference>
<evidence type="ECO:0000256" key="1">
    <source>
        <dbReference type="SAM" id="MobiDB-lite"/>
    </source>
</evidence>
<feature type="region of interest" description="Disordered" evidence="1">
    <location>
        <begin position="638"/>
        <end position="677"/>
    </location>
</feature>
<feature type="domain" description="PEGA" evidence="2">
    <location>
        <begin position="1047"/>
        <end position="1086"/>
    </location>
</feature>
<feature type="compositionally biased region" description="Basic and acidic residues" evidence="1">
    <location>
        <begin position="664"/>
        <end position="674"/>
    </location>
</feature>
<feature type="region of interest" description="Disordered" evidence="1">
    <location>
        <begin position="315"/>
        <end position="343"/>
    </location>
</feature>
<dbReference type="EMBL" id="LNQE01001744">
    <property type="protein sequence ID" value="KUG10029.1"/>
    <property type="molecule type" value="Genomic_DNA"/>
</dbReference>
<evidence type="ECO:0000259" key="2">
    <source>
        <dbReference type="Pfam" id="PF08308"/>
    </source>
</evidence>
<sequence length="1114" mass="119468">MIPHHRAIRAMLVLLAIAVLLAVPVTAATTELRIVRYAADGFTILNETRMSYQGLEGNLPVQGDGTTHYYHQGPIFVDDPDPEREQELRWNPEEDTNIREKDMGAVKGTDLRDICELVGGMADDGDYVVVKAQDGFTKRFAYENVYYPQPRQGRIVVCWYNGGYESGGPAPGYVPGWSEGMRLVFFADTSTNPWGLHVFGNADARECLPEDDWHYYWQGTEKYPTTTGFTVQRVSEILIYTQEEPSGSIKVTSTPAGASVLLDGAPTGLTTPCTLTGVEQGGYSVLVLLEGYEEPYEQTVYVTVNKEAPVHFNLLPALPGGDSTQSGSSSDDPAAVPGSGSGEWDELELYTGGSLAGTAVLVPGSADPGQLTSGDESKVVFPGLPSSDHPFSLSRLYVYSSDEQQAGTTGSGETLFTVTVAGITVAEDAQYSYEHEKTGRTTTRCYNLTGTTLPAGDLTVMVRLDGPRGTRAALDGAALLLLSEDTGGISHQSWVAEGSAYVNTSALPEGYSPDIPVTSMVFAAPPGQGFPEGISLQVIATTDTPPDRTPLVTRINHRDVVPLESGDHGPLRILSYDLAGGQQTGSPIVTLFLNHDGMPEGSVAIRGIIYTAMLHQGEPPPRDLQSYDACSLFPDWCSESQDQENPSLQEVDSQGTDSPSEQDVTAREPPEDRNGFLSAIGKGVDEIILFLFRVAFLVTGESNLPHGDSPVPFPAGDEGILPVEERSGPASYDLTILSSPEGAGIGLNGRETPATTPCLVRGLPGGEYVIQLSKPGFLPNQTSLLFQSDQQLEVVLVQEDNTDDIPGTAGIDDGSGASLNLGGVYITMYPSDGDLYLDGKRLQSSAPVLVYGIRQGPHQVRVSRTGTGSYALPEITRMVWVYPGTLTPVFIDRHQDTLEHTIALSSADYEGSTFSVNGMFPAMTLPARLSVTGFDPFVTVSHGDAFLSFPIPPRERSLGACVLDPANRQLQSLKVESTPEGASIFIDGFPTGMETPCLIPNISDGHHRVVIAKPGHLPVEQEIFIPIGEGAQAPFIVRARLENYGHGSLLVESDPPGSRITLNGLATGERTPCLIPYLPIGIFEVTCTGSGSSRTGDVQILPFRTQTYRVILAR</sequence>
<feature type="compositionally biased region" description="Polar residues" evidence="1">
    <location>
        <begin position="638"/>
        <end position="663"/>
    </location>
</feature>
<accession>A0A0W8ENH9</accession>
<evidence type="ECO:0000313" key="3">
    <source>
        <dbReference type="EMBL" id="KUG10029.1"/>
    </source>
</evidence>
<organism evidence="3">
    <name type="scientific">hydrocarbon metagenome</name>
    <dbReference type="NCBI Taxonomy" id="938273"/>
    <lineage>
        <taxon>unclassified sequences</taxon>
        <taxon>metagenomes</taxon>
        <taxon>ecological metagenomes</taxon>
    </lineage>
</organism>
<dbReference type="PANTHER" id="PTHR36194:SF1">
    <property type="entry name" value="S-LAYER-LIKE PROTEIN"/>
    <property type="match status" value="1"/>
</dbReference>
<gene>
    <name evidence="3" type="ORF">ASZ90_016573</name>
</gene>